<dbReference type="InterPro" id="IPR036915">
    <property type="entry name" value="Cyclin-like_sf"/>
</dbReference>
<dbReference type="Proteomes" id="UP001230188">
    <property type="component" value="Unassembled WGS sequence"/>
</dbReference>
<reference evidence="3" key="1">
    <citation type="submission" date="2023-01" db="EMBL/GenBank/DDBJ databases">
        <title>Metagenome sequencing of chrysophaentin producing Chrysophaeum taylorii.</title>
        <authorList>
            <person name="Davison J."/>
            <person name="Bewley C."/>
        </authorList>
    </citation>
    <scope>NUCLEOTIDE SEQUENCE</scope>
    <source>
        <strain evidence="3">NIES-1699</strain>
    </source>
</reference>
<accession>A0AAD7UM33</accession>
<gene>
    <name evidence="3" type="ORF">CTAYLR_002913</name>
</gene>
<dbReference type="InterPro" id="IPR006671">
    <property type="entry name" value="Cyclin_N"/>
</dbReference>
<feature type="region of interest" description="Disordered" evidence="1">
    <location>
        <begin position="290"/>
        <end position="324"/>
    </location>
</feature>
<evidence type="ECO:0000313" key="4">
    <source>
        <dbReference type="Proteomes" id="UP001230188"/>
    </source>
</evidence>
<proteinExistence type="predicted"/>
<dbReference type="SUPFAM" id="SSF47954">
    <property type="entry name" value="Cyclin-like"/>
    <property type="match status" value="2"/>
</dbReference>
<dbReference type="InterPro" id="IPR039361">
    <property type="entry name" value="Cyclin"/>
</dbReference>
<dbReference type="Pfam" id="PF00134">
    <property type="entry name" value="Cyclin_N"/>
    <property type="match status" value="1"/>
</dbReference>
<sequence>MSRTIAAPLAASASADVTWTCTFNGRRASFFEALESFVAACAPATQRRIRDWIVVADAGANIEDRVAIMRRAPWLTLICKGPSMYRHARSLNLLATIVRTKWWLQWEDDWRVDGGGSGDLVERAIAAAVESGCSQVAVNGAFLDGKPGDYDIRRENGYAVIALGQSAASLYPPDEPSDVLALRLAPLRAADEDPPPWPLFSLQPSLLDADFIKRHVAPFAEGINMNDPSAYWLWELDAAIRFVRAGGTKASLSKGPLATQIHVRSSSHLDDDDDDCDDRDDIADDRAAAEVRPNAQQQQQQQQQKQQQQQRTPPPRSARRPVAEDGRGARVFDMGIGAHCLEQLSPQQAVRRLRAAAREECHYAPLHGYVNTVQTDGMTSSWRSKIITWYHQLADSFHLDVGTIYTAVNYLDRFLSKSSCNSLNFRWMPISRRDRGPPFAIGNKNERTDRAQATKIEERRPILATQFCDLSENIFVPADLRRMELELLAALKWRLHPTTQHAYVGMLVCLVDAEDSVVETLEERADVLLNSALYDLDFLKFTSSLQAVSAIMCAMRELNLTAATAHSWLQLVKKCGFAYLDSPNAERLVNECGTKFLRETAAKIDDDVDAEVAQAMDSAPLDNTDPKNVINVVDHREHAASPHDITEIMSIIDAVQLGGVASSSDGRCANKDIDLMIREADELRDQDLGLLDYDFDDECNVYFGVRPSNSDAESAADLGPRMVSYDKNEGLTTSHDAFFDYCPVTASRAVDTYREKWER</sequence>
<evidence type="ECO:0000313" key="3">
    <source>
        <dbReference type="EMBL" id="KAJ8612262.1"/>
    </source>
</evidence>
<organism evidence="3 4">
    <name type="scientific">Chrysophaeum taylorii</name>
    <dbReference type="NCBI Taxonomy" id="2483200"/>
    <lineage>
        <taxon>Eukaryota</taxon>
        <taxon>Sar</taxon>
        <taxon>Stramenopiles</taxon>
        <taxon>Ochrophyta</taxon>
        <taxon>Pelagophyceae</taxon>
        <taxon>Pelagomonadales</taxon>
        <taxon>Pelagomonadaceae</taxon>
        <taxon>Chrysophaeum</taxon>
    </lineage>
</organism>
<name>A0AAD7UM33_9STRA</name>
<dbReference type="EMBL" id="JAQMWT010000055">
    <property type="protein sequence ID" value="KAJ8612262.1"/>
    <property type="molecule type" value="Genomic_DNA"/>
</dbReference>
<feature type="domain" description="Cyclin N-terminal" evidence="2">
    <location>
        <begin position="358"/>
        <end position="423"/>
    </location>
</feature>
<keyword evidence="4" id="KW-1185">Reference proteome</keyword>
<dbReference type="PANTHER" id="PTHR10177">
    <property type="entry name" value="CYCLINS"/>
    <property type="match status" value="1"/>
</dbReference>
<evidence type="ECO:0000259" key="2">
    <source>
        <dbReference type="Pfam" id="PF00134"/>
    </source>
</evidence>
<comment type="caution">
    <text evidence="3">The sequence shown here is derived from an EMBL/GenBank/DDBJ whole genome shotgun (WGS) entry which is preliminary data.</text>
</comment>
<feature type="compositionally biased region" description="Low complexity" evidence="1">
    <location>
        <begin position="296"/>
        <end position="310"/>
    </location>
</feature>
<evidence type="ECO:0000256" key="1">
    <source>
        <dbReference type="SAM" id="MobiDB-lite"/>
    </source>
</evidence>
<protein>
    <recommendedName>
        <fullName evidence="2">Cyclin N-terminal domain-containing protein</fullName>
    </recommendedName>
</protein>
<dbReference type="Gene3D" id="1.10.472.10">
    <property type="entry name" value="Cyclin-like"/>
    <property type="match status" value="2"/>
</dbReference>
<dbReference type="AlphaFoldDB" id="A0AAD7UM33"/>